<dbReference type="InterPro" id="IPR036390">
    <property type="entry name" value="WH_DNA-bd_sf"/>
</dbReference>
<dbReference type="SUPFAM" id="SSF46785">
    <property type="entry name" value="Winged helix' DNA-binding domain"/>
    <property type="match status" value="1"/>
</dbReference>
<dbReference type="STRING" id="1123282.SAMN02745823_01493"/>
<evidence type="ECO:0000256" key="1">
    <source>
        <dbReference type="ARBA" id="ARBA00023015"/>
    </source>
</evidence>
<evidence type="ECO:0000313" key="6">
    <source>
        <dbReference type="Proteomes" id="UP000183995"/>
    </source>
</evidence>
<dbReference type="InterPro" id="IPR052067">
    <property type="entry name" value="Metal_resp_HTH_trans_reg"/>
</dbReference>
<dbReference type="OrthoDB" id="9806864at2"/>
<gene>
    <name evidence="5" type="ORF">SAMN02745823_01493</name>
</gene>
<dbReference type="SMART" id="SM00347">
    <property type="entry name" value="HTH_MARR"/>
    <property type="match status" value="1"/>
</dbReference>
<evidence type="ECO:0000256" key="2">
    <source>
        <dbReference type="ARBA" id="ARBA00023125"/>
    </source>
</evidence>
<dbReference type="PANTHER" id="PTHR35790:SF4">
    <property type="entry name" value="HTH-TYPE TRANSCRIPTIONAL REGULATOR PCHR"/>
    <property type="match status" value="1"/>
</dbReference>
<evidence type="ECO:0000256" key="3">
    <source>
        <dbReference type="ARBA" id="ARBA00023163"/>
    </source>
</evidence>
<name>A0A1M5WZM4_9FIRM</name>
<reference evidence="5 6" key="1">
    <citation type="submission" date="2016-11" db="EMBL/GenBank/DDBJ databases">
        <authorList>
            <person name="Jaros S."/>
            <person name="Januszkiewicz K."/>
            <person name="Wedrychowicz H."/>
        </authorList>
    </citation>
    <scope>NUCLEOTIDE SEQUENCE [LARGE SCALE GENOMIC DNA]</scope>
    <source>
        <strain evidence="5 6">DSM 10068</strain>
    </source>
</reference>
<dbReference type="RefSeq" id="WP_073077291.1">
    <property type="nucleotide sequence ID" value="NZ_FQXV01000004.1"/>
</dbReference>
<keyword evidence="1" id="KW-0805">Transcription regulation</keyword>
<dbReference type="Pfam" id="PF01047">
    <property type="entry name" value="MarR"/>
    <property type="match status" value="1"/>
</dbReference>
<feature type="domain" description="HTH marR-type" evidence="4">
    <location>
        <begin position="10"/>
        <end position="159"/>
    </location>
</feature>
<evidence type="ECO:0000313" key="5">
    <source>
        <dbReference type="EMBL" id="SHH93047.1"/>
    </source>
</evidence>
<dbReference type="PANTHER" id="PTHR35790">
    <property type="entry name" value="HTH-TYPE TRANSCRIPTIONAL REGULATOR PCHR"/>
    <property type="match status" value="1"/>
</dbReference>
<evidence type="ECO:0000259" key="4">
    <source>
        <dbReference type="PROSITE" id="PS50995"/>
    </source>
</evidence>
<accession>A0A1M5WZM4</accession>
<dbReference type="GO" id="GO:0003700">
    <property type="term" value="F:DNA-binding transcription factor activity"/>
    <property type="evidence" value="ECO:0007669"/>
    <property type="project" value="InterPro"/>
</dbReference>
<organism evidence="5 6">
    <name type="scientific">Sporobacter termitidis DSM 10068</name>
    <dbReference type="NCBI Taxonomy" id="1123282"/>
    <lineage>
        <taxon>Bacteria</taxon>
        <taxon>Bacillati</taxon>
        <taxon>Bacillota</taxon>
        <taxon>Clostridia</taxon>
        <taxon>Eubacteriales</taxon>
        <taxon>Oscillospiraceae</taxon>
        <taxon>Sporobacter</taxon>
    </lineage>
</organism>
<dbReference type="InterPro" id="IPR000835">
    <property type="entry name" value="HTH_MarR-typ"/>
</dbReference>
<dbReference type="GO" id="GO:0003677">
    <property type="term" value="F:DNA binding"/>
    <property type="evidence" value="ECO:0007669"/>
    <property type="project" value="UniProtKB-KW"/>
</dbReference>
<keyword evidence="6" id="KW-1185">Reference proteome</keyword>
<dbReference type="InterPro" id="IPR036388">
    <property type="entry name" value="WH-like_DNA-bd_sf"/>
</dbReference>
<keyword evidence="3" id="KW-0804">Transcription</keyword>
<dbReference type="Gene3D" id="1.10.10.10">
    <property type="entry name" value="Winged helix-like DNA-binding domain superfamily/Winged helix DNA-binding domain"/>
    <property type="match status" value="1"/>
</dbReference>
<keyword evidence="2 5" id="KW-0238">DNA-binding</keyword>
<proteinExistence type="predicted"/>
<sequence length="161" mass="18510">MKLEENQQIKGALVAKMDQFINKVSAESYDYEEEYLKEALKSEKYPDLPGMTLTECHVIDCIERNPLINAIGISQKMNITKGGISKITARLLKKGLIRIYRLEGNRKEIFYALTPLGKKVYLIHEQLHAKIYKKIDSVLDRYTETELKTIGDFIGRVSEIV</sequence>
<dbReference type="PROSITE" id="PS50995">
    <property type="entry name" value="HTH_MARR_2"/>
    <property type="match status" value="1"/>
</dbReference>
<dbReference type="EMBL" id="FQXV01000004">
    <property type="protein sequence ID" value="SHH93047.1"/>
    <property type="molecule type" value="Genomic_DNA"/>
</dbReference>
<dbReference type="AlphaFoldDB" id="A0A1M5WZM4"/>
<dbReference type="Proteomes" id="UP000183995">
    <property type="component" value="Unassembled WGS sequence"/>
</dbReference>
<protein>
    <submittedName>
        <fullName evidence="5">DNA-binding transcriptional regulator, MarR family</fullName>
    </submittedName>
</protein>